<comment type="caution">
    <text evidence="7">The sequence shown here is derived from an EMBL/GenBank/DDBJ whole genome shotgun (WGS) entry which is preliminary data.</text>
</comment>
<dbReference type="NCBIfam" id="NF005071">
    <property type="entry name" value="PRK06489.1"/>
    <property type="match status" value="1"/>
</dbReference>
<dbReference type="InterPro" id="IPR000073">
    <property type="entry name" value="AB_hydrolase_1"/>
</dbReference>
<dbReference type="Pfam" id="PF00561">
    <property type="entry name" value="Abhydrolase_1"/>
    <property type="match status" value="1"/>
</dbReference>
<name>A0ABR6FFU4_9BURK</name>
<dbReference type="InterPro" id="IPR008220">
    <property type="entry name" value="HAT_MetX-like"/>
</dbReference>
<dbReference type="PIRSF" id="PIRSF000443">
    <property type="entry name" value="Homoser_Ac_trans"/>
    <property type="match status" value="1"/>
</dbReference>
<evidence type="ECO:0000256" key="4">
    <source>
        <dbReference type="ARBA" id="ARBA00023315"/>
    </source>
</evidence>
<dbReference type="EMBL" id="JACHVZ010000002">
    <property type="protein sequence ID" value="MBB2926290.1"/>
    <property type="molecule type" value="Genomic_DNA"/>
</dbReference>
<dbReference type="InterPro" id="IPR029058">
    <property type="entry name" value="AB_hydrolase_fold"/>
</dbReference>
<dbReference type="PANTHER" id="PTHR32268:SF11">
    <property type="entry name" value="HOMOSERINE O-ACETYLTRANSFERASE"/>
    <property type="match status" value="1"/>
</dbReference>
<dbReference type="EC" id="2.3.1.31" evidence="7"/>
<evidence type="ECO:0000259" key="6">
    <source>
        <dbReference type="Pfam" id="PF00561"/>
    </source>
</evidence>
<feature type="chain" id="PRO_5045596207" evidence="5">
    <location>
        <begin position="27"/>
        <end position="393"/>
    </location>
</feature>
<evidence type="ECO:0000313" key="8">
    <source>
        <dbReference type="Proteomes" id="UP000533533"/>
    </source>
</evidence>
<keyword evidence="5" id="KW-0732">Signal</keyword>
<evidence type="ECO:0000256" key="3">
    <source>
        <dbReference type="ARBA" id="ARBA00023167"/>
    </source>
</evidence>
<feature type="domain" description="AB hydrolase-1" evidence="6">
    <location>
        <begin position="123"/>
        <end position="242"/>
    </location>
</feature>
<dbReference type="RefSeq" id="WP_243413349.1">
    <property type="nucleotide sequence ID" value="NZ_JACHVZ010000002.1"/>
</dbReference>
<sequence length="393" mass="43314">MKFRRTYVVASGLPGLLLAGFMCVSAASAQSSAPSAASADQTAPWDSRMNPSAVQADAWFDHYRFRDGETLARLKLHYATLGTPHRNAAGAIDNAVLVLHWTGADSRTLLSPTYTKALFDPGRPLDANRYYLIFPDNVGHGQSSKPSDGLKTKFPNYDYGDIVDLQHKLVTETLGIGHLHAILGMSMGGMNAWQWAETYPDMMDGVMPVVSLPITVSGRNLLWRRMVIDAIRTDPDWKSGDYTQTPGGWVDGFRVLRMMIDSAPALQQEIPDGAAADKFLATTRLQAEHVDPNDILYSLKSSFNYDPEPGLSRIKAKLFALNFSDDEFNPDTLHVLERLVPTLQHGRYAVQQGTPSSPGHFTMTRPDLWAQHVGEFMQWLGDSASQAGTSKAE</sequence>
<dbReference type="Proteomes" id="UP000533533">
    <property type="component" value="Unassembled WGS sequence"/>
</dbReference>
<evidence type="ECO:0000256" key="5">
    <source>
        <dbReference type="SAM" id="SignalP"/>
    </source>
</evidence>
<dbReference type="GO" id="GO:0004414">
    <property type="term" value="F:homoserine O-acetyltransferase activity"/>
    <property type="evidence" value="ECO:0007669"/>
    <property type="project" value="UniProtKB-EC"/>
</dbReference>
<gene>
    <name evidence="7" type="ORF">FHX59_000697</name>
</gene>
<dbReference type="Gene3D" id="3.40.50.1820">
    <property type="entry name" value="alpha/beta hydrolase"/>
    <property type="match status" value="1"/>
</dbReference>
<keyword evidence="8" id="KW-1185">Reference proteome</keyword>
<keyword evidence="3" id="KW-0486">Methionine biosynthesis</keyword>
<organism evidence="7 8">
    <name type="scientific">Paraburkholderia silvatlantica</name>
    <dbReference type="NCBI Taxonomy" id="321895"/>
    <lineage>
        <taxon>Bacteria</taxon>
        <taxon>Pseudomonadati</taxon>
        <taxon>Pseudomonadota</taxon>
        <taxon>Betaproteobacteria</taxon>
        <taxon>Burkholderiales</taxon>
        <taxon>Burkholderiaceae</taxon>
        <taxon>Paraburkholderia</taxon>
    </lineage>
</organism>
<keyword evidence="2 7" id="KW-0808">Transferase</keyword>
<evidence type="ECO:0000256" key="2">
    <source>
        <dbReference type="ARBA" id="ARBA00022679"/>
    </source>
</evidence>
<dbReference type="PANTHER" id="PTHR32268">
    <property type="entry name" value="HOMOSERINE O-ACETYLTRANSFERASE"/>
    <property type="match status" value="1"/>
</dbReference>
<evidence type="ECO:0000313" key="7">
    <source>
        <dbReference type="EMBL" id="MBB2926290.1"/>
    </source>
</evidence>
<keyword evidence="1" id="KW-0028">Amino-acid biosynthesis</keyword>
<proteinExistence type="predicted"/>
<keyword evidence="4 7" id="KW-0012">Acyltransferase</keyword>
<feature type="signal peptide" evidence="5">
    <location>
        <begin position="1"/>
        <end position="26"/>
    </location>
</feature>
<protein>
    <submittedName>
        <fullName evidence="7">Homoserine O-acetyltransferase</fullName>
        <ecNumber evidence="7">2.3.1.31</ecNumber>
    </submittedName>
</protein>
<evidence type="ECO:0000256" key="1">
    <source>
        <dbReference type="ARBA" id="ARBA00022605"/>
    </source>
</evidence>
<accession>A0ABR6FFU4</accession>
<dbReference type="SUPFAM" id="SSF53474">
    <property type="entry name" value="alpha/beta-Hydrolases"/>
    <property type="match status" value="1"/>
</dbReference>
<reference evidence="7 8" key="1">
    <citation type="submission" date="2020-08" db="EMBL/GenBank/DDBJ databases">
        <title>Genomic Encyclopedia of Type Strains, Phase IV (KMG-V): Genome sequencing to study the core and pangenomes of soil and plant-associated prokaryotes.</title>
        <authorList>
            <person name="Whitman W."/>
        </authorList>
    </citation>
    <scope>NUCLEOTIDE SEQUENCE [LARGE SCALE GENOMIC DNA]</scope>
    <source>
        <strain evidence="7 8">SRMrh-85</strain>
    </source>
</reference>